<name>A0ACB8H7S7_PSICU</name>
<reference evidence="1" key="1">
    <citation type="submission" date="2021-10" db="EMBL/GenBank/DDBJ databases">
        <title>Psilocybe cubensis genome.</title>
        <authorList>
            <person name="Mckernan K.J."/>
            <person name="Crawford S."/>
            <person name="Trippe A."/>
            <person name="Kane L.T."/>
            <person name="Mclaughlin S."/>
        </authorList>
    </citation>
    <scope>NUCLEOTIDE SEQUENCE</scope>
    <source>
        <strain evidence="1">MGC-MH-2018</strain>
    </source>
</reference>
<gene>
    <name evidence="1" type="ORF">JR316_0003517</name>
</gene>
<evidence type="ECO:0000313" key="1">
    <source>
        <dbReference type="EMBL" id="KAH9484038.1"/>
    </source>
</evidence>
<accession>A0ACB8H7S7</accession>
<comment type="caution">
    <text evidence="1">The sequence shown here is derived from an EMBL/GenBank/DDBJ whole genome shotgun (WGS) entry which is preliminary data.</text>
</comment>
<sequence>MSTASKKASGTAKPTVKKSSVAKPAASHPTWVDMIKECIAANTEDARIGVSRPQIKKYVETKYKLEIGAAQVNQLSKAITSGAEKGVFFLPKGLSGRVKLAPKSKPAADSSAAKENKPATKPKAAASKPKAAKASATTAKPKASKPSTTKTAAPKKAAPAKPKATTAVKKTPAPKKVLAGKPKAKTASTTKKTMAASKKAPAKKARCYWQNYHHQG</sequence>
<proteinExistence type="predicted"/>
<evidence type="ECO:0000313" key="2">
    <source>
        <dbReference type="Proteomes" id="UP000664032"/>
    </source>
</evidence>
<dbReference type="Proteomes" id="UP000664032">
    <property type="component" value="Unassembled WGS sequence"/>
</dbReference>
<organism evidence="1 2">
    <name type="scientific">Psilocybe cubensis</name>
    <name type="common">Psychedelic mushroom</name>
    <name type="synonym">Stropharia cubensis</name>
    <dbReference type="NCBI Taxonomy" id="181762"/>
    <lineage>
        <taxon>Eukaryota</taxon>
        <taxon>Fungi</taxon>
        <taxon>Dikarya</taxon>
        <taxon>Basidiomycota</taxon>
        <taxon>Agaricomycotina</taxon>
        <taxon>Agaricomycetes</taxon>
        <taxon>Agaricomycetidae</taxon>
        <taxon>Agaricales</taxon>
        <taxon>Agaricineae</taxon>
        <taxon>Strophariaceae</taxon>
        <taxon>Psilocybe</taxon>
    </lineage>
</organism>
<keyword evidence="2" id="KW-1185">Reference proteome</keyword>
<dbReference type="EMBL" id="JAFIQS020000003">
    <property type="protein sequence ID" value="KAH9484038.1"/>
    <property type="molecule type" value="Genomic_DNA"/>
</dbReference>
<protein>
    <submittedName>
        <fullName evidence="1">Histone H1</fullName>
    </submittedName>
</protein>